<reference evidence="2" key="1">
    <citation type="submission" date="2020-08" db="EMBL/GenBank/DDBJ databases">
        <title>Multicomponent nature underlies the extraordinary mechanical properties of spider dragline silk.</title>
        <authorList>
            <person name="Kono N."/>
            <person name="Nakamura H."/>
            <person name="Mori M."/>
            <person name="Yoshida Y."/>
            <person name="Ohtoshi R."/>
            <person name="Malay A.D."/>
            <person name="Moran D.A.P."/>
            <person name="Tomita M."/>
            <person name="Numata K."/>
            <person name="Arakawa K."/>
        </authorList>
    </citation>
    <scope>NUCLEOTIDE SEQUENCE</scope>
</reference>
<dbReference type="AlphaFoldDB" id="A0A8X6VF97"/>
<feature type="compositionally biased region" description="Polar residues" evidence="1">
    <location>
        <begin position="41"/>
        <end position="51"/>
    </location>
</feature>
<evidence type="ECO:0000313" key="2">
    <source>
        <dbReference type="EMBL" id="GFY05753.1"/>
    </source>
</evidence>
<feature type="compositionally biased region" description="Basic and acidic residues" evidence="1">
    <location>
        <begin position="15"/>
        <end position="31"/>
    </location>
</feature>
<organism evidence="2 3">
    <name type="scientific">Trichonephila clavipes</name>
    <name type="common">Golden silk orbweaver</name>
    <name type="synonym">Nephila clavipes</name>
    <dbReference type="NCBI Taxonomy" id="2585209"/>
    <lineage>
        <taxon>Eukaryota</taxon>
        <taxon>Metazoa</taxon>
        <taxon>Ecdysozoa</taxon>
        <taxon>Arthropoda</taxon>
        <taxon>Chelicerata</taxon>
        <taxon>Arachnida</taxon>
        <taxon>Araneae</taxon>
        <taxon>Araneomorphae</taxon>
        <taxon>Entelegynae</taxon>
        <taxon>Araneoidea</taxon>
        <taxon>Nephilidae</taxon>
        <taxon>Trichonephila</taxon>
    </lineage>
</organism>
<feature type="region of interest" description="Disordered" evidence="1">
    <location>
        <begin position="15"/>
        <end position="51"/>
    </location>
</feature>
<sequence>MYSAFTAWGILNSRRAAESSREVGGRGREAYPEPSPLAHTEISSDNNQINKTKTEKNIVGINGLRINEDSIHSQRFGGSSSALNLELQSQR</sequence>
<keyword evidence="3" id="KW-1185">Reference proteome</keyword>
<comment type="caution">
    <text evidence="2">The sequence shown here is derived from an EMBL/GenBank/DDBJ whole genome shotgun (WGS) entry which is preliminary data.</text>
</comment>
<name>A0A8X6VF97_TRICX</name>
<dbReference type="EMBL" id="BMAU01021255">
    <property type="protein sequence ID" value="GFY05753.1"/>
    <property type="molecule type" value="Genomic_DNA"/>
</dbReference>
<accession>A0A8X6VF97</accession>
<gene>
    <name evidence="2" type="ORF">TNCV_4404201</name>
</gene>
<evidence type="ECO:0000313" key="3">
    <source>
        <dbReference type="Proteomes" id="UP000887159"/>
    </source>
</evidence>
<evidence type="ECO:0000256" key="1">
    <source>
        <dbReference type="SAM" id="MobiDB-lite"/>
    </source>
</evidence>
<protein>
    <submittedName>
        <fullName evidence="2">Uncharacterized protein</fullName>
    </submittedName>
</protein>
<dbReference type="Proteomes" id="UP000887159">
    <property type="component" value="Unassembled WGS sequence"/>
</dbReference>
<proteinExistence type="predicted"/>